<feature type="domain" description="NADP-dependent oxidoreductase" evidence="2">
    <location>
        <begin position="19"/>
        <end position="317"/>
    </location>
</feature>
<evidence type="ECO:0000313" key="4">
    <source>
        <dbReference type="Proteomes" id="UP000249616"/>
    </source>
</evidence>
<dbReference type="AlphaFoldDB" id="A0A2Z4J924"/>
<name>A0A2Z4J924_9ACTN</name>
<dbReference type="InterPro" id="IPR036812">
    <property type="entry name" value="NAD(P)_OxRdtase_dom_sf"/>
</dbReference>
<dbReference type="SUPFAM" id="SSF51430">
    <property type="entry name" value="NAD(P)-linked oxidoreductase"/>
    <property type="match status" value="1"/>
</dbReference>
<proteinExistence type="predicted"/>
<evidence type="ECO:0000256" key="1">
    <source>
        <dbReference type="ARBA" id="ARBA00023002"/>
    </source>
</evidence>
<protein>
    <submittedName>
        <fullName evidence="3">Aldo/keto reductase</fullName>
    </submittedName>
</protein>
<reference evidence="3 4" key="1">
    <citation type="journal article" date="2019" name="Int. J. Syst. Evol. Microbiol.">
        <title>Streptomyces cadmiisoli sp. nov., a novel actinomycete isolated from cadmium-contaminated soil.</title>
        <authorList>
            <person name="Li K."/>
            <person name="Tang X."/>
            <person name="Zhao J."/>
            <person name="Guo Y."/>
            <person name="Tang Y."/>
            <person name="Gao J."/>
        </authorList>
    </citation>
    <scope>NUCLEOTIDE SEQUENCE [LARGE SCALE GENOMIC DNA]</scope>
    <source>
        <strain evidence="3 4">ZFG47</strain>
    </source>
</reference>
<accession>A0A2Z4J924</accession>
<dbReference type="PRINTS" id="PR00069">
    <property type="entry name" value="ALDKETRDTASE"/>
</dbReference>
<dbReference type="PANTHER" id="PTHR43364">
    <property type="entry name" value="NADH-SPECIFIC METHYLGLYOXAL REDUCTASE-RELATED"/>
    <property type="match status" value="1"/>
</dbReference>
<dbReference type="GO" id="GO:0005829">
    <property type="term" value="C:cytosol"/>
    <property type="evidence" value="ECO:0007669"/>
    <property type="project" value="TreeGrafter"/>
</dbReference>
<dbReference type="InterPro" id="IPR050523">
    <property type="entry name" value="AKR_Detox_Biosynth"/>
</dbReference>
<dbReference type="Gene3D" id="3.20.20.100">
    <property type="entry name" value="NADP-dependent oxidoreductase domain"/>
    <property type="match status" value="1"/>
</dbReference>
<evidence type="ECO:0000313" key="3">
    <source>
        <dbReference type="EMBL" id="AWW41635.1"/>
    </source>
</evidence>
<dbReference type="Pfam" id="PF00248">
    <property type="entry name" value="Aldo_ket_red"/>
    <property type="match status" value="1"/>
</dbReference>
<dbReference type="Proteomes" id="UP000249616">
    <property type="component" value="Chromosome"/>
</dbReference>
<gene>
    <name evidence="3" type="ORF">DN051_37415</name>
</gene>
<organism evidence="3 4">
    <name type="scientific">Streptomyces cadmiisoli</name>
    <dbReference type="NCBI Taxonomy" id="2184053"/>
    <lineage>
        <taxon>Bacteria</taxon>
        <taxon>Bacillati</taxon>
        <taxon>Actinomycetota</taxon>
        <taxon>Actinomycetes</taxon>
        <taxon>Kitasatosporales</taxon>
        <taxon>Streptomycetaceae</taxon>
        <taxon>Streptomyces</taxon>
        <taxon>Streptomyces aurantiacus group</taxon>
    </lineage>
</organism>
<dbReference type="InterPro" id="IPR020471">
    <property type="entry name" value="AKR"/>
</dbReference>
<keyword evidence="1" id="KW-0560">Oxidoreductase</keyword>
<dbReference type="PANTHER" id="PTHR43364:SF4">
    <property type="entry name" value="NAD(P)-LINKED OXIDOREDUCTASE SUPERFAMILY PROTEIN"/>
    <property type="match status" value="1"/>
</dbReference>
<dbReference type="KEGG" id="scad:DN051_37415"/>
<dbReference type="InterPro" id="IPR023210">
    <property type="entry name" value="NADP_OxRdtase_dom"/>
</dbReference>
<evidence type="ECO:0000259" key="2">
    <source>
        <dbReference type="Pfam" id="PF00248"/>
    </source>
</evidence>
<dbReference type="GO" id="GO:0016491">
    <property type="term" value="F:oxidoreductase activity"/>
    <property type="evidence" value="ECO:0007669"/>
    <property type="project" value="UniProtKB-KW"/>
</dbReference>
<keyword evidence="4" id="KW-1185">Reference proteome</keyword>
<dbReference type="CDD" id="cd19080">
    <property type="entry name" value="AKR_AKR9A_9B"/>
    <property type="match status" value="1"/>
</dbReference>
<dbReference type="EMBL" id="CP030073">
    <property type="protein sequence ID" value="AWW41635.1"/>
    <property type="molecule type" value="Genomic_DNA"/>
</dbReference>
<sequence length="351" mass="38093">MRYTTFGHRTGLRVSEYALGTGNFGTSWGAGAEIDEARRMFDTFAEAGGNFLDTADNYQFGESEQILSDFIAADRDHFVVASKFSVASTPQVDISKTGNSRKNMVHSVNASLKRLGTDYIDLYWVHFPDDLTPIEEILRGIDDLVSSGKILHAALSNFPAWRVSRAVTLTELKNWAPITGIQIEYSLVERTADRELLPMAESLGLAAALWSPLGGGLLTGKYRGSADGRLSDLKTLVHTESDAQKTAVIDTVLDIAKEAGATPAQVSVAWVRERGARATTPYIPIIGPRSTRQLDDYIGALDVQLTDEQYTRLTEVSAIPLGVPHGVNAGIRDRILGGDASLVDQPSVPRA</sequence>
<dbReference type="RefSeq" id="WP_112441227.1">
    <property type="nucleotide sequence ID" value="NZ_CP030073.1"/>
</dbReference>